<proteinExistence type="predicted"/>
<evidence type="ECO:0000313" key="4">
    <source>
        <dbReference type="Proteomes" id="UP001500416"/>
    </source>
</evidence>
<keyword evidence="1" id="KW-0560">Oxidoreductase</keyword>
<dbReference type="InterPro" id="IPR019920">
    <property type="entry name" value="F420-binding_dom_put"/>
</dbReference>
<keyword evidence="4" id="KW-1185">Reference proteome</keyword>
<dbReference type="SUPFAM" id="SSF50475">
    <property type="entry name" value="FMN-binding split barrel"/>
    <property type="match status" value="1"/>
</dbReference>
<dbReference type="NCBIfam" id="TIGR03618">
    <property type="entry name" value="Rv1155_F420"/>
    <property type="match status" value="1"/>
</dbReference>
<dbReference type="PANTHER" id="PTHR35176:SF6">
    <property type="entry name" value="HEME OXYGENASE HI_0854-RELATED"/>
    <property type="match status" value="1"/>
</dbReference>
<name>A0ABN0UN63_9PSEU</name>
<dbReference type="PANTHER" id="PTHR35176">
    <property type="entry name" value="HEME OXYGENASE HI_0854-RELATED"/>
    <property type="match status" value="1"/>
</dbReference>
<evidence type="ECO:0000259" key="2">
    <source>
        <dbReference type="Pfam" id="PF01243"/>
    </source>
</evidence>
<accession>A0ABN0UN63</accession>
<sequence>MSVIPASHRDLLERPLYTHLATIRPDGRPQVNPMWFAWDGEHVLFTSTTFRKKHRNVALHPEVALSVNDPERPTRYLEVRGVVERIEDDSQGRFFIEMAARYGIRLDGPPRDAPWRVIYYVKPTSVSKQ</sequence>
<protein>
    <submittedName>
        <fullName evidence="3">PPOX class F420-dependent oxidoreductase</fullName>
    </submittedName>
</protein>
<dbReference type="InterPro" id="IPR052019">
    <property type="entry name" value="F420H2_bilvrd_red/Heme_oxyg"/>
</dbReference>
<reference evidence="3 4" key="1">
    <citation type="journal article" date="2019" name="Int. J. Syst. Evol. Microbiol.">
        <title>The Global Catalogue of Microorganisms (GCM) 10K type strain sequencing project: providing services to taxonomists for standard genome sequencing and annotation.</title>
        <authorList>
            <consortium name="The Broad Institute Genomics Platform"/>
            <consortium name="The Broad Institute Genome Sequencing Center for Infectious Disease"/>
            <person name="Wu L."/>
            <person name="Ma J."/>
        </authorList>
    </citation>
    <scope>NUCLEOTIDE SEQUENCE [LARGE SCALE GENOMIC DNA]</scope>
    <source>
        <strain evidence="3 4">JCM 3380</strain>
    </source>
</reference>
<feature type="domain" description="Pyridoxamine 5'-phosphate oxidase N-terminal" evidence="2">
    <location>
        <begin position="6"/>
        <end position="126"/>
    </location>
</feature>
<dbReference type="Gene3D" id="2.30.110.10">
    <property type="entry name" value="Electron Transport, Fmn-binding Protein, Chain A"/>
    <property type="match status" value="1"/>
</dbReference>
<gene>
    <name evidence="3" type="ORF">GCM10010492_65970</name>
</gene>
<dbReference type="Proteomes" id="UP001500416">
    <property type="component" value="Unassembled WGS sequence"/>
</dbReference>
<organism evidence="3 4">
    <name type="scientific">Saccharothrix mutabilis subsp. mutabilis</name>
    <dbReference type="NCBI Taxonomy" id="66855"/>
    <lineage>
        <taxon>Bacteria</taxon>
        <taxon>Bacillati</taxon>
        <taxon>Actinomycetota</taxon>
        <taxon>Actinomycetes</taxon>
        <taxon>Pseudonocardiales</taxon>
        <taxon>Pseudonocardiaceae</taxon>
        <taxon>Saccharothrix</taxon>
    </lineage>
</organism>
<dbReference type="Pfam" id="PF01243">
    <property type="entry name" value="PNPOx_N"/>
    <property type="match status" value="1"/>
</dbReference>
<dbReference type="InterPro" id="IPR012349">
    <property type="entry name" value="Split_barrel_FMN-bd"/>
</dbReference>
<dbReference type="EMBL" id="BAAABU010000024">
    <property type="protein sequence ID" value="GAA0255920.1"/>
    <property type="molecule type" value="Genomic_DNA"/>
</dbReference>
<evidence type="ECO:0000256" key="1">
    <source>
        <dbReference type="ARBA" id="ARBA00023002"/>
    </source>
</evidence>
<dbReference type="InterPro" id="IPR011576">
    <property type="entry name" value="Pyridox_Oxase_N"/>
</dbReference>
<comment type="caution">
    <text evidence="3">The sequence shown here is derived from an EMBL/GenBank/DDBJ whole genome shotgun (WGS) entry which is preliminary data.</text>
</comment>
<evidence type="ECO:0000313" key="3">
    <source>
        <dbReference type="EMBL" id="GAA0255920.1"/>
    </source>
</evidence>
<dbReference type="RefSeq" id="WP_343938350.1">
    <property type="nucleotide sequence ID" value="NZ_BAAABU010000024.1"/>
</dbReference>